<reference evidence="2 4" key="1">
    <citation type="submission" date="2017-11" db="EMBL/GenBank/DDBJ databases">
        <title>Comparitive Functional Genomics of Dry Heat Resistant strains isolated from the Viking Spacecraft.</title>
        <authorList>
            <person name="Seuylemezian A."/>
            <person name="Cooper K."/>
            <person name="Vaishampayan P."/>
        </authorList>
    </citation>
    <scope>NUCLEOTIDE SEQUENCE [LARGE SCALE GENOMIC DNA]</scope>
    <source>
        <strain evidence="2 4">M4.6</strain>
    </source>
</reference>
<feature type="domain" description="YkoP-like" evidence="1">
    <location>
        <begin position="5"/>
        <end position="184"/>
    </location>
</feature>
<protein>
    <recommendedName>
        <fullName evidence="1">YkoP-like domain-containing protein</fullName>
    </recommendedName>
</protein>
<keyword evidence="5" id="KW-1185">Reference proteome</keyword>
<reference evidence="3 5" key="2">
    <citation type="submission" date="2017-12" db="EMBL/GenBank/DDBJ databases">
        <title>Comparative Functional Genomics of Dry Heat Resistant strains isolated from the Viking Spacecraft.</title>
        <authorList>
            <person name="Seuylemezian A."/>
            <person name="Cooper K."/>
            <person name="Vaishampayan P."/>
        </authorList>
    </citation>
    <scope>NUCLEOTIDE SEQUENCE [LARGE SCALE GENOMIC DNA]</scope>
    <source>
        <strain evidence="3 5">ATCC 29669</strain>
    </source>
</reference>
<dbReference type="Pfam" id="PF22790">
    <property type="entry name" value="YkoP"/>
    <property type="match status" value="1"/>
</dbReference>
<comment type="caution">
    <text evidence="2">The sequence shown here is derived from an EMBL/GenBank/DDBJ whole genome shotgun (WGS) entry which is preliminary data.</text>
</comment>
<dbReference type="EMBL" id="PGVA01000031">
    <property type="protein sequence ID" value="PLR81780.1"/>
    <property type="molecule type" value="Genomic_DNA"/>
</dbReference>
<accession>A0A2N5GK48</accession>
<evidence type="ECO:0000313" key="4">
    <source>
        <dbReference type="Proteomes" id="UP000234951"/>
    </source>
</evidence>
<name>A0A2N5GK48_9BACI</name>
<proteinExistence type="predicted"/>
<dbReference type="Proteomes" id="UP000235114">
    <property type="component" value="Unassembled WGS sequence"/>
</dbReference>
<evidence type="ECO:0000313" key="5">
    <source>
        <dbReference type="Proteomes" id="UP000235114"/>
    </source>
</evidence>
<gene>
    <name evidence="2" type="ORF">CU635_14195</name>
    <name evidence="3" type="ORF">CVD25_11475</name>
</gene>
<dbReference type="RefSeq" id="WP_101578030.1">
    <property type="nucleotide sequence ID" value="NZ_PGVA01000031.1"/>
</dbReference>
<sequence>MRLRHYFLLAWSIIDPVYFFLSRLNYLDRTEEKAAIFRVRLTRYKGREVVLADGTKIKKNDVLIKIHLYNVRLLKELQHIENDVKKAVILYKKVKESLPYLALYVHQHKNNREIKGIIGITMINKGCERLGFEPHAISSRPYKWIKQLALYPIYLLSKSEIPRGSKRPDPLYLFISKDSLLKKYRIHNHLMEESPLIETKKVMTGVQQCQTKMVKP</sequence>
<dbReference type="OrthoDB" id="1951946at2"/>
<dbReference type="EMBL" id="PGVD01000029">
    <property type="protein sequence ID" value="PLR96726.1"/>
    <property type="molecule type" value="Genomic_DNA"/>
</dbReference>
<organism evidence="2 4">
    <name type="scientific">Bacillus canaveralius</name>
    <dbReference type="NCBI Taxonomy" id="1403243"/>
    <lineage>
        <taxon>Bacteria</taxon>
        <taxon>Bacillati</taxon>
        <taxon>Bacillota</taxon>
        <taxon>Bacilli</taxon>
        <taxon>Bacillales</taxon>
        <taxon>Bacillaceae</taxon>
        <taxon>Bacillus</taxon>
    </lineage>
</organism>
<dbReference type="InterPro" id="IPR054467">
    <property type="entry name" value="YkoP-like_dom"/>
</dbReference>
<evidence type="ECO:0000313" key="3">
    <source>
        <dbReference type="EMBL" id="PLR96726.1"/>
    </source>
</evidence>
<evidence type="ECO:0000259" key="1">
    <source>
        <dbReference type="Pfam" id="PF22790"/>
    </source>
</evidence>
<dbReference type="AlphaFoldDB" id="A0A2N5GK48"/>
<evidence type="ECO:0000313" key="2">
    <source>
        <dbReference type="EMBL" id="PLR81780.1"/>
    </source>
</evidence>
<dbReference type="Proteomes" id="UP000234951">
    <property type="component" value="Unassembled WGS sequence"/>
</dbReference>